<dbReference type="InterPro" id="IPR009081">
    <property type="entry name" value="PP-bd_ACP"/>
</dbReference>
<keyword evidence="3" id="KW-0597">Phosphoprotein</keyword>
<evidence type="ECO:0000256" key="4">
    <source>
        <dbReference type="ARBA" id="ARBA00022598"/>
    </source>
</evidence>
<name>A0A7W5H556_9BACT</name>
<dbReference type="InterPro" id="IPR025110">
    <property type="entry name" value="AMP-bd_C"/>
</dbReference>
<dbReference type="CDD" id="cd05931">
    <property type="entry name" value="FAAL"/>
    <property type="match status" value="1"/>
</dbReference>
<dbReference type="RefSeq" id="WP_184304312.1">
    <property type="nucleotide sequence ID" value="NZ_JACHXU010000005.1"/>
</dbReference>
<gene>
    <name evidence="8" type="ORF">FHS27_001902</name>
</gene>
<evidence type="ECO:0000313" key="8">
    <source>
        <dbReference type="EMBL" id="MBB3206094.1"/>
    </source>
</evidence>
<dbReference type="GO" id="GO:0016874">
    <property type="term" value="F:ligase activity"/>
    <property type="evidence" value="ECO:0007669"/>
    <property type="project" value="UniProtKB-KW"/>
</dbReference>
<dbReference type="InterPro" id="IPR036736">
    <property type="entry name" value="ACP-like_sf"/>
</dbReference>
<evidence type="ECO:0000256" key="3">
    <source>
        <dbReference type="ARBA" id="ARBA00022553"/>
    </source>
</evidence>
<dbReference type="Gene3D" id="3.30.300.30">
    <property type="match status" value="1"/>
</dbReference>
<accession>A0A7W5H556</accession>
<evidence type="ECO:0000259" key="7">
    <source>
        <dbReference type="PROSITE" id="PS50075"/>
    </source>
</evidence>
<dbReference type="InterPro" id="IPR006162">
    <property type="entry name" value="Ppantetheine_attach_site"/>
</dbReference>
<evidence type="ECO:0000313" key="9">
    <source>
        <dbReference type="Proteomes" id="UP000536179"/>
    </source>
</evidence>
<evidence type="ECO:0000256" key="6">
    <source>
        <dbReference type="ARBA" id="ARBA00023098"/>
    </source>
</evidence>
<dbReference type="InterPro" id="IPR040097">
    <property type="entry name" value="FAAL/FAAC"/>
</dbReference>
<organism evidence="8 9">
    <name type="scientific">Aporhodopirellula rubra</name>
    <dbReference type="NCBI Taxonomy" id="980271"/>
    <lineage>
        <taxon>Bacteria</taxon>
        <taxon>Pseudomonadati</taxon>
        <taxon>Planctomycetota</taxon>
        <taxon>Planctomycetia</taxon>
        <taxon>Pirellulales</taxon>
        <taxon>Pirellulaceae</taxon>
        <taxon>Aporhodopirellula</taxon>
    </lineage>
</organism>
<dbReference type="InterPro" id="IPR020806">
    <property type="entry name" value="PKS_PP-bd"/>
</dbReference>
<keyword evidence="2" id="KW-0596">Phosphopantetheine</keyword>
<proteinExistence type="inferred from homology"/>
<dbReference type="InterPro" id="IPR042099">
    <property type="entry name" value="ANL_N_sf"/>
</dbReference>
<reference evidence="8 9" key="1">
    <citation type="submission" date="2020-08" db="EMBL/GenBank/DDBJ databases">
        <title>Genomic Encyclopedia of Type Strains, Phase III (KMG-III): the genomes of soil and plant-associated and newly described type strains.</title>
        <authorList>
            <person name="Whitman W."/>
        </authorList>
    </citation>
    <scope>NUCLEOTIDE SEQUENCE [LARGE SCALE GENOMIC DNA]</scope>
    <source>
        <strain evidence="8 9">CECT 8075</strain>
    </source>
</reference>
<dbReference type="SMART" id="SM01294">
    <property type="entry name" value="PKS_PP_betabranch"/>
    <property type="match status" value="1"/>
</dbReference>
<evidence type="ECO:0000256" key="1">
    <source>
        <dbReference type="ARBA" id="ARBA00006432"/>
    </source>
</evidence>
<dbReference type="EMBL" id="JACHXU010000005">
    <property type="protein sequence ID" value="MBB3206094.1"/>
    <property type="molecule type" value="Genomic_DNA"/>
</dbReference>
<keyword evidence="5" id="KW-0276">Fatty acid metabolism</keyword>
<dbReference type="InterPro" id="IPR000873">
    <property type="entry name" value="AMP-dep_synth/lig_dom"/>
</dbReference>
<dbReference type="Gene3D" id="3.40.50.12780">
    <property type="entry name" value="N-terminal domain of ligase-like"/>
    <property type="match status" value="1"/>
</dbReference>
<dbReference type="GO" id="GO:0070566">
    <property type="term" value="F:adenylyltransferase activity"/>
    <property type="evidence" value="ECO:0007669"/>
    <property type="project" value="TreeGrafter"/>
</dbReference>
<dbReference type="GO" id="GO:0071766">
    <property type="term" value="P:Actinobacterium-type cell wall biogenesis"/>
    <property type="evidence" value="ECO:0007669"/>
    <property type="project" value="UniProtKB-ARBA"/>
</dbReference>
<dbReference type="Pfam" id="PF00550">
    <property type="entry name" value="PP-binding"/>
    <property type="match status" value="1"/>
</dbReference>
<dbReference type="InterPro" id="IPR045851">
    <property type="entry name" value="AMP-bd_C_sf"/>
</dbReference>
<dbReference type="SMART" id="SM00823">
    <property type="entry name" value="PKS_PP"/>
    <property type="match status" value="1"/>
</dbReference>
<dbReference type="Proteomes" id="UP000536179">
    <property type="component" value="Unassembled WGS sequence"/>
</dbReference>
<keyword evidence="4 8" id="KW-0436">Ligase</keyword>
<dbReference type="FunFam" id="3.40.50.12780:FF:000013">
    <property type="entry name" value="Long-chain-fatty-acid--AMP ligase FadD32"/>
    <property type="match status" value="1"/>
</dbReference>
<dbReference type="PROSITE" id="PS00012">
    <property type="entry name" value="PHOSPHOPANTETHEINE"/>
    <property type="match status" value="1"/>
</dbReference>
<keyword evidence="9" id="KW-1185">Reference proteome</keyword>
<feature type="domain" description="Carrier" evidence="7">
    <location>
        <begin position="634"/>
        <end position="712"/>
    </location>
</feature>
<evidence type="ECO:0000256" key="5">
    <source>
        <dbReference type="ARBA" id="ARBA00022832"/>
    </source>
</evidence>
<protein>
    <submittedName>
        <fullName evidence="8">Acyl-CoA synthetase (AMP-forming)/AMP-acid ligase II/acyl carrier protein</fullName>
    </submittedName>
</protein>
<dbReference type="PROSITE" id="PS50075">
    <property type="entry name" value="CARRIER"/>
    <property type="match status" value="1"/>
</dbReference>
<dbReference type="Pfam" id="PF00501">
    <property type="entry name" value="AMP-binding"/>
    <property type="match status" value="1"/>
</dbReference>
<dbReference type="Gene3D" id="1.10.1200.10">
    <property type="entry name" value="ACP-like"/>
    <property type="match status" value="1"/>
</dbReference>
<comment type="caution">
    <text evidence="8">The sequence shown here is derived from an EMBL/GenBank/DDBJ whole genome shotgun (WGS) entry which is preliminary data.</text>
</comment>
<dbReference type="SUPFAM" id="SSF56801">
    <property type="entry name" value="Acetyl-CoA synthetase-like"/>
    <property type="match status" value="1"/>
</dbReference>
<dbReference type="GO" id="GO:0005886">
    <property type="term" value="C:plasma membrane"/>
    <property type="evidence" value="ECO:0007669"/>
    <property type="project" value="TreeGrafter"/>
</dbReference>
<dbReference type="SUPFAM" id="SSF47336">
    <property type="entry name" value="ACP-like"/>
    <property type="match status" value="1"/>
</dbReference>
<dbReference type="PANTHER" id="PTHR22754:SF32">
    <property type="entry name" value="DISCO-INTERACTING PROTEIN 2"/>
    <property type="match status" value="1"/>
</dbReference>
<dbReference type="GO" id="GO:0031177">
    <property type="term" value="F:phosphopantetheine binding"/>
    <property type="evidence" value="ECO:0007669"/>
    <property type="project" value="InterPro"/>
</dbReference>
<comment type="similarity">
    <text evidence="1">Belongs to the ATP-dependent AMP-binding enzyme family.</text>
</comment>
<dbReference type="Pfam" id="PF23024">
    <property type="entry name" value="AMP-dom_DIP2-like"/>
    <property type="match status" value="1"/>
</dbReference>
<dbReference type="GO" id="GO:0006633">
    <property type="term" value="P:fatty acid biosynthetic process"/>
    <property type="evidence" value="ECO:0007669"/>
    <property type="project" value="TreeGrafter"/>
</dbReference>
<dbReference type="PANTHER" id="PTHR22754">
    <property type="entry name" value="DISCO-INTERACTING PROTEIN 2 DIP2 -RELATED"/>
    <property type="match status" value="1"/>
</dbReference>
<keyword evidence="6" id="KW-0443">Lipid metabolism</keyword>
<sequence length="772" mass="84702">MNIVPPDNSPRSEGHDGMTLVDILMSRSRSYPERLAFRFLEDENESSTLTYQELDHAARQIAAGLLQRVNPGDSVALVFPPGLDFIKAFLGCAYAGVLAIPATYPKPRRPSARLSAIVEDAQPGAMLATQRVVELLADSETAGRLGNQTWLSICELESASASQWQMPELGASSTAFLQYTSGSTKDPRGVVVSHGNITHNLEMIRKGFGLSCETAQVGVSWLPAYHDMGLIGGILESIFVGGTTVLMSPLSFLQRPARWLRTISEYRAVVSGAPNFAYELCLKKIKPAEIDGVDLSSWRVAFSGAEPIRSSTMRRFAAKFGQYGFSDSSFYPCYGLAEATLLVAGGHGPGKLATCSVDPDDLQKHGHVTTVDAQPIESSEHSFDGGHRSHPIELVNCGRPPMNEEVVIVDPDTRLPCGENQVGEIWIRGPHVARGYHNRPEDTAATFNGQLANSDEGGYLRSGDLGFIRNGSLYVTGRRKELLIIRGRNHYPHDLEATVQSSHEMLIPGGGGAFLVENDGENQLVLVQEVDRAASASEREAIIPEIRRNVTAEHDVFVHEVILLRMGSLPRTTSGKVRYADIREQYRLGELQSVCRWSFAASAGDAKPQSESNGQPTISDLTQWFEVAEIDDAETMAEEIETLLTRWLRQEADDHDSDFDPHRPFADYGLDSLASMELIAQLESGLNLKLSPTIAWTYPSPSTLARHLSHMIVRRNVDDSENESELNVDTSEDGMDDLSEHQFDQLLAELEQMPDSAAAAMLAAQDQTEPRQ</sequence>
<evidence type="ECO:0000256" key="2">
    <source>
        <dbReference type="ARBA" id="ARBA00022450"/>
    </source>
</evidence>
<dbReference type="AlphaFoldDB" id="A0A7W5H556"/>